<organism evidence="3 4">
    <name type="scientific">Hyella patelloides LEGE 07179</name>
    <dbReference type="NCBI Taxonomy" id="945734"/>
    <lineage>
        <taxon>Bacteria</taxon>
        <taxon>Bacillati</taxon>
        <taxon>Cyanobacteriota</taxon>
        <taxon>Cyanophyceae</taxon>
        <taxon>Pleurocapsales</taxon>
        <taxon>Hyellaceae</taxon>
        <taxon>Hyella</taxon>
    </lineage>
</organism>
<evidence type="ECO:0000313" key="4">
    <source>
        <dbReference type="Proteomes" id="UP000320055"/>
    </source>
</evidence>
<reference evidence="3 4" key="1">
    <citation type="submission" date="2019-01" db="EMBL/GenBank/DDBJ databases">
        <authorList>
            <person name="Brito A."/>
        </authorList>
    </citation>
    <scope>NUCLEOTIDE SEQUENCE [LARGE SCALE GENOMIC DNA]</scope>
    <source>
        <strain evidence="3">1</strain>
    </source>
</reference>
<dbReference type="PANTHER" id="PTHR10277:SF9">
    <property type="entry name" value="2-ISOPROPYLMALATE SYNTHASE 1, CHLOROPLASTIC-RELATED"/>
    <property type="match status" value="1"/>
</dbReference>
<dbReference type="EC" id="2.3.3.13" evidence="3"/>
<dbReference type="SUPFAM" id="SSF51569">
    <property type="entry name" value="Aldolase"/>
    <property type="match status" value="1"/>
</dbReference>
<evidence type="ECO:0000313" key="3">
    <source>
        <dbReference type="EMBL" id="VEP11393.1"/>
    </source>
</evidence>
<protein>
    <submittedName>
        <fullName evidence="3">2-isopropylmalate synthase</fullName>
        <ecNumber evidence="3">2.3.3.13</ecNumber>
    </submittedName>
</protein>
<keyword evidence="4" id="KW-1185">Reference proteome</keyword>
<dbReference type="GO" id="GO:0003852">
    <property type="term" value="F:2-isopropylmalate synthase activity"/>
    <property type="evidence" value="ECO:0007669"/>
    <property type="project" value="UniProtKB-EC"/>
</dbReference>
<dbReference type="Gene3D" id="3.20.20.70">
    <property type="entry name" value="Aldolase class I"/>
    <property type="match status" value="1"/>
</dbReference>
<keyword evidence="1" id="KW-0464">Manganese</keyword>
<dbReference type="OrthoDB" id="494854at2"/>
<accession>A0A563VJ28</accession>
<sequence>MSNNRQKVLIFDTTMRDGELMPNITMNLSQKIAIAKLLEGSKVDIIEVGYPGVNSKDFAELKAISPLIKQSVICGLAGSNKPEIETLGEAIKNAMRGRINIYTNVNTKYQSKLNYQDILEQINQSITLAKNYCDDIQWSAFDAVRSDRYFLYRAIETAITSGAKTICIPDTFGTLDPNEFSDLITQIVNNVINSDRAIFSVHCHEDRGLAVENSLAGVVAGVRQIECSLNGLGARKGNADITKIVQEIANYQEYQTSIDVNLIAQTSLAIDNLLGK</sequence>
<gene>
    <name evidence="3" type="ORF">H1P_1020016</name>
</gene>
<dbReference type="GO" id="GO:0009098">
    <property type="term" value="P:L-leucine biosynthetic process"/>
    <property type="evidence" value="ECO:0007669"/>
    <property type="project" value="TreeGrafter"/>
</dbReference>
<dbReference type="InterPro" id="IPR000891">
    <property type="entry name" value="PYR_CT"/>
</dbReference>
<evidence type="ECO:0000259" key="2">
    <source>
        <dbReference type="PROSITE" id="PS50991"/>
    </source>
</evidence>
<dbReference type="Proteomes" id="UP000320055">
    <property type="component" value="Unassembled WGS sequence"/>
</dbReference>
<name>A0A563VJ28_9CYAN</name>
<keyword evidence="3" id="KW-0012">Acyltransferase</keyword>
<dbReference type="EMBL" id="CAACVJ010000005">
    <property type="protein sequence ID" value="VEP11393.1"/>
    <property type="molecule type" value="Genomic_DNA"/>
</dbReference>
<dbReference type="PANTHER" id="PTHR10277">
    <property type="entry name" value="HOMOCITRATE SYNTHASE-RELATED"/>
    <property type="match status" value="1"/>
</dbReference>
<evidence type="ECO:0000256" key="1">
    <source>
        <dbReference type="ARBA" id="ARBA00023211"/>
    </source>
</evidence>
<dbReference type="AlphaFoldDB" id="A0A563VJ28"/>
<keyword evidence="3" id="KW-0808">Transferase</keyword>
<dbReference type="PROSITE" id="PS50991">
    <property type="entry name" value="PYR_CT"/>
    <property type="match status" value="1"/>
</dbReference>
<dbReference type="InterPro" id="IPR050073">
    <property type="entry name" value="2-IPM_HCS-like"/>
</dbReference>
<dbReference type="Pfam" id="PF00682">
    <property type="entry name" value="HMGL-like"/>
    <property type="match status" value="1"/>
</dbReference>
<dbReference type="RefSeq" id="WP_144868751.1">
    <property type="nucleotide sequence ID" value="NZ_LR213858.1"/>
</dbReference>
<dbReference type="InterPro" id="IPR013785">
    <property type="entry name" value="Aldolase_TIM"/>
</dbReference>
<feature type="domain" description="Pyruvate carboxyltransferase" evidence="2">
    <location>
        <begin position="8"/>
        <end position="264"/>
    </location>
</feature>
<proteinExistence type="predicted"/>